<evidence type="ECO:0000259" key="4">
    <source>
        <dbReference type="PROSITE" id="PS01124"/>
    </source>
</evidence>
<dbReference type="SMART" id="SM00342">
    <property type="entry name" value="HTH_ARAC"/>
    <property type="match status" value="1"/>
</dbReference>
<keyword evidence="6" id="KW-1185">Reference proteome</keyword>
<evidence type="ECO:0000313" key="5">
    <source>
        <dbReference type="EMBL" id="MBH1942143.1"/>
    </source>
</evidence>
<sequence>MNYKEHIQKSIDFIEENLKYEIDLNAVAKASGYSSYHFLRVFKEVTHITPGDYIRKRRLTEIVKLMDRCKSISDIAFAYGFNSKENFTRAFKSEHHILPTEYKEYLNSLKLYERQNFILEAFHVEPSIIHLPSFSLTVFKSDESYPPNFWNKYNCKKLSKRLSGGNSCEDFGVSIWNNELNTLDYFIGIRTSDVAGNTEGTTQIQIPGGKYAHFKTPQTTHYNFVNVIHRTWEYINNTWLPESAYKRTGNYEFETYIEDSRNFSEDIYIPIVKR</sequence>
<dbReference type="InterPro" id="IPR011256">
    <property type="entry name" value="Reg_factor_effector_dom_sf"/>
</dbReference>
<dbReference type="GO" id="GO:0043565">
    <property type="term" value="F:sequence-specific DNA binding"/>
    <property type="evidence" value="ECO:0007669"/>
    <property type="project" value="InterPro"/>
</dbReference>
<organism evidence="5 6">
    <name type="scientific">Mobilitalea sibirica</name>
    <dbReference type="NCBI Taxonomy" id="1462919"/>
    <lineage>
        <taxon>Bacteria</taxon>
        <taxon>Bacillati</taxon>
        <taxon>Bacillota</taxon>
        <taxon>Clostridia</taxon>
        <taxon>Lachnospirales</taxon>
        <taxon>Lachnospiraceae</taxon>
        <taxon>Mobilitalea</taxon>
    </lineage>
</organism>
<dbReference type="PANTHER" id="PTHR47504:SF5">
    <property type="entry name" value="RIGHT ORIGIN-BINDING PROTEIN"/>
    <property type="match status" value="1"/>
</dbReference>
<dbReference type="InterPro" id="IPR009057">
    <property type="entry name" value="Homeodomain-like_sf"/>
</dbReference>
<reference evidence="5" key="1">
    <citation type="submission" date="2020-12" db="EMBL/GenBank/DDBJ databases">
        <title>M. sibirica DSM 26468T genome.</title>
        <authorList>
            <person name="Thieme N."/>
            <person name="Rettenmaier R."/>
            <person name="Zverlov V."/>
            <person name="Liebl W."/>
        </authorList>
    </citation>
    <scope>NUCLEOTIDE SEQUENCE</scope>
    <source>
        <strain evidence="5">DSM 26468</strain>
    </source>
</reference>
<dbReference type="InterPro" id="IPR018060">
    <property type="entry name" value="HTH_AraC"/>
</dbReference>
<evidence type="ECO:0000256" key="2">
    <source>
        <dbReference type="ARBA" id="ARBA00023125"/>
    </source>
</evidence>
<dbReference type="RefSeq" id="WP_197662388.1">
    <property type="nucleotide sequence ID" value="NZ_JAEAGR010000017.1"/>
</dbReference>
<dbReference type="InterPro" id="IPR029441">
    <property type="entry name" value="Cass2"/>
</dbReference>
<dbReference type="SUPFAM" id="SSF46689">
    <property type="entry name" value="Homeodomain-like"/>
    <property type="match status" value="2"/>
</dbReference>
<proteinExistence type="predicted"/>
<feature type="domain" description="HTH araC/xylS-type" evidence="4">
    <location>
        <begin position="8"/>
        <end position="105"/>
    </location>
</feature>
<dbReference type="SUPFAM" id="SSF55136">
    <property type="entry name" value="Probable bacterial effector-binding domain"/>
    <property type="match status" value="1"/>
</dbReference>
<keyword evidence="1" id="KW-0805">Transcription regulation</keyword>
<dbReference type="GO" id="GO:0003700">
    <property type="term" value="F:DNA-binding transcription factor activity"/>
    <property type="evidence" value="ECO:0007669"/>
    <property type="project" value="InterPro"/>
</dbReference>
<dbReference type="AlphaFoldDB" id="A0A8J7L3A3"/>
<evidence type="ECO:0000256" key="3">
    <source>
        <dbReference type="ARBA" id="ARBA00023163"/>
    </source>
</evidence>
<dbReference type="InterPro" id="IPR050959">
    <property type="entry name" value="MarA-like"/>
</dbReference>
<comment type="caution">
    <text evidence="5">The sequence shown here is derived from an EMBL/GenBank/DDBJ whole genome shotgun (WGS) entry which is preliminary data.</text>
</comment>
<dbReference type="InterPro" id="IPR010499">
    <property type="entry name" value="AraC_E-bd"/>
</dbReference>
<dbReference type="PRINTS" id="PR00032">
    <property type="entry name" value="HTHARAC"/>
</dbReference>
<protein>
    <submittedName>
        <fullName evidence="5">AraC family transcriptional regulator</fullName>
    </submittedName>
</protein>
<name>A0A8J7L3A3_9FIRM</name>
<dbReference type="EMBL" id="JAEAGR010000017">
    <property type="protein sequence ID" value="MBH1942143.1"/>
    <property type="molecule type" value="Genomic_DNA"/>
</dbReference>
<dbReference type="PANTHER" id="PTHR47504">
    <property type="entry name" value="RIGHT ORIGIN-BINDING PROTEIN"/>
    <property type="match status" value="1"/>
</dbReference>
<keyword evidence="3" id="KW-0804">Transcription</keyword>
<keyword evidence="2" id="KW-0238">DNA-binding</keyword>
<dbReference type="InterPro" id="IPR020449">
    <property type="entry name" value="Tscrpt_reg_AraC-type_HTH"/>
</dbReference>
<dbReference type="Pfam" id="PF14526">
    <property type="entry name" value="Cass2"/>
    <property type="match status" value="1"/>
</dbReference>
<dbReference type="SMART" id="SM00871">
    <property type="entry name" value="AraC_E_bind"/>
    <property type="match status" value="1"/>
</dbReference>
<dbReference type="Proteomes" id="UP000623269">
    <property type="component" value="Unassembled WGS sequence"/>
</dbReference>
<dbReference type="PROSITE" id="PS01124">
    <property type="entry name" value="HTH_ARAC_FAMILY_2"/>
    <property type="match status" value="1"/>
</dbReference>
<dbReference type="Gene3D" id="3.20.80.10">
    <property type="entry name" value="Regulatory factor, effector binding domain"/>
    <property type="match status" value="1"/>
</dbReference>
<evidence type="ECO:0000256" key="1">
    <source>
        <dbReference type="ARBA" id="ARBA00023015"/>
    </source>
</evidence>
<evidence type="ECO:0000313" key="6">
    <source>
        <dbReference type="Proteomes" id="UP000623269"/>
    </source>
</evidence>
<gene>
    <name evidence="5" type="ORF">I5677_14670</name>
</gene>
<dbReference type="Gene3D" id="1.10.10.60">
    <property type="entry name" value="Homeodomain-like"/>
    <property type="match status" value="2"/>
</dbReference>
<dbReference type="Pfam" id="PF12833">
    <property type="entry name" value="HTH_18"/>
    <property type="match status" value="1"/>
</dbReference>
<accession>A0A8J7L3A3</accession>